<dbReference type="CDD" id="cd00801">
    <property type="entry name" value="INT_P4_C"/>
    <property type="match status" value="1"/>
</dbReference>
<evidence type="ECO:0000313" key="9">
    <source>
        <dbReference type="Proteomes" id="UP001173801"/>
    </source>
</evidence>
<evidence type="ECO:0000256" key="1">
    <source>
        <dbReference type="ARBA" id="ARBA00008857"/>
    </source>
</evidence>
<dbReference type="InterPro" id="IPR050808">
    <property type="entry name" value="Phage_Integrase"/>
</dbReference>
<organism evidence="8 9">
    <name type="scientific">Campylobacter gastrosuis</name>
    <dbReference type="NCBI Taxonomy" id="2974576"/>
    <lineage>
        <taxon>Bacteria</taxon>
        <taxon>Pseudomonadati</taxon>
        <taxon>Campylobacterota</taxon>
        <taxon>Epsilonproteobacteria</taxon>
        <taxon>Campylobacterales</taxon>
        <taxon>Campylobacteraceae</taxon>
        <taxon>Campylobacter</taxon>
    </lineage>
</organism>
<name>A0ABT7HNH5_9BACT</name>
<keyword evidence="3 5" id="KW-0238">DNA-binding</keyword>
<feature type="domain" description="Tyr recombinase" evidence="6">
    <location>
        <begin position="190"/>
        <end position="378"/>
    </location>
</feature>
<dbReference type="Proteomes" id="UP001173801">
    <property type="component" value="Unassembled WGS sequence"/>
</dbReference>
<dbReference type="InterPro" id="IPR010998">
    <property type="entry name" value="Integrase_recombinase_N"/>
</dbReference>
<protein>
    <submittedName>
        <fullName evidence="8">Tyrosine-type recombinase/integrase</fullName>
    </submittedName>
</protein>
<comment type="caution">
    <text evidence="8">The sequence shown here is derived from an EMBL/GenBank/DDBJ whole genome shotgun (WGS) entry which is preliminary data.</text>
</comment>
<dbReference type="InterPro" id="IPR038488">
    <property type="entry name" value="Integrase_DNA-bd_sf"/>
</dbReference>
<dbReference type="PROSITE" id="PS51898">
    <property type="entry name" value="TYR_RECOMBINASE"/>
    <property type="match status" value="1"/>
</dbReference>
<dbReference type="InterPro" id="IPR025166">
    <property type="entry name" value="Integrase_DNA_bind_dom"/>
</dbReference>
<dbReference type="Gene3D" id="3.30.160.390">
    <property type="entry name" value="Integrase, DNA-binding domain"/>
    <property type="match status" value="1"/>
</dbReference>
<dbReference type="InterPro" id="IPR053876">
    <property type="entry name" value="Phage_int_M"/>
</dbReference>
<evidence type="ECO:0000259" key="6">
    <source>
        <dbReference type="PROSITE" id="PS51898"/>
    </source>
</evidence>
<dbReference type="PANTHER" id="PTHR30629:SF2">
    <property type="entry name" value="PROPHAGE INTEGRASE INTS-RELATED"/>
    <property type="match status" value="1"/>
</dbReference>
<dbReference type="PANTHER" id="PTHR30629">
    <property type="entry name" value="PROPHAGE INTEGRASE"/>
    <property type="match status" value="1"/>
</dbReference>
<keyword evidence="9" id="KW-1185">Reference proteome</keyword>
<comment type="similarity">
    <text evidence="1">Belongs to the 'phage' integrase family.</text>
</comment>
<dbReference type="InterPro" id="IPR011010">
    <property type="entry name" value="DNA_brk_join_enz"/>
</dbReference>
<dbReference type="Gene3D" id="1.10.150.130">
    <property type="match status" value="1"/>
</dbReference>
<evidence type="ECO:0000256" key="3">
    <source>
        <dbReference type="ARBA" id="ARBA00023125"/>
    </source>
</evidence>
<sequence>MLNDTKIKALKPKDSRYKVGDGENLYILVMPNGTKTFIYEFKSKNTGKYKRISLGKYPVISLLQARSKRLEFQKMIANGDEPTNSGAVTGFKDVLKKWLDYKRSQVSEKQIQTITRYFERFYLPKFGNKDIKSIKKVEIIEATDELNKDGKFETLDRALNNITAFFKWAVTREYLTHNVAFDIDKSALFKKPDVINSAGLYTKNEIANLIRNINEYNGDIRVKTAGLFALLTAARSFTIRSATWDEIDLKKRIWSIPAHKMKMKKAHIVPLSNQAVKLLENYKIYEFKSPYLFPSPRSNTRPISDNAIRSMLRNLGYTNEQLTPHGFRAMFSTIAHENISKHGLNERIIELCLAHVEKNRIKATYNHALNLDDRAKLMQWWADYLTALCSEI</sequence>
<keyword evidence="4" id="KW-0233">DNA recombination</keyword>
<dbReference type="Pfam" id="PF22022">
    <property type="entry name" value="Phage_int_M"/>
    <property type="match status" value="1"/>
</dbReference>
<evidence type="ECO:0000313" key="8">
    <source>
        <dbReference type="EMBL" id="MDL0088482.1"/>
    </source>
</evidence>
<dbReference type="Pfam" id="PF13356">
    <property type="entry name" value="Arm-DNA-bind_3"/>
    <property type="match status" value="1"/>
</dbReference>
<accession>A0ABT7HNH5</accession>
<reference evidence="8" key="1">
    <citation type="submission" date="2022-08" db="EMBL/GenBank/DDBJ databases">
        <authorList>
            <person name="Wang H."/>
        </authorList>
    </citation>
    <scope>NUCLEOTIDE SEQUENCE</scope>
    <source>
        <strain evidence="8">PS10</strain>
    </source>
</reference>
<proteinExistence type="inferred from homology"/>
<dbReference type="Gene3D" id="1.10.443.10">
    <property type="entry name" value="Intergrase catalytic core"/>
    <property type="match status" value="1"/>
</dbReference>
<dbReference type="InterPro" id="IPR013762">
    <property type="entry name" value="Integrase-like_cat_sf"/>
</dbReference>
<evidence type="ECO:0000256" key="5">
    <source>
        <dbReference type="PROSITE-ProRule" id="PRU01248"/>
    </source>
</evidence>
<dbReference type="InterPro" id="IPR044068">
    <property type="entry name" value="CB"/>
</dbReference>
<dbReference type="EMBL" id="JANURM010000002">
    <property type="protein sequence ID" value="MDL0088482.1"/>
    <property type="molecule type" value="Genomic_DNA"/>
</dbReference>
<dbReference type="InterPro" id="IPR002104">
    <property type="entry name" value="Integrase_catalytic"/>
</dbReference>
<evidence type="ECO:0000256" key="2">
    <source>
        <dbReference type="ARBA" id="ARBA00022908"/>
    </source>
</evidence>
<evidence type="ECO:0000256" key="4">
    <source>
        <dbReference type="ARBA" id="ARBA00023172"/>
    </source>
</evidence>
<keyword evidence="2" id="KW-0229">DNA integration</keyword>
<dbReference type="PROSITE" id="PS51900">
    <property type="entry name" value="CB"/>
    <property type="match status" value="1"/>
</dbReference>
<dbReference type="SUPFAM" id="SSF56349">
    <property type="entry name" value="DNA breaking-rejoining enzymes"/>
    <property type="match status" value="1"/>
</dbReference>
<dbReference type="RefSeq" id="WP_284937127.1">
    <property type="nucleotide sequence ID" value="NZ_JANURM010000002.1"/>
</dbReference>
<evidence type="ECO:0000259" key="7">
    <source>
        <dbReference type="PROSITE" id="PS51900"/>
    </source>
</evidence>
<feature type="domain" description="Core-binding (CB)" evidence="7">
    <location>
        <begin position="89"/>
        <end position="170"/>
    </location>
</feature>
<gene>
    <name evidence="8" type="ORF">NYG85_03710</name>
</gene>
<dbReference type="Pfam" id="PF00589">
    <property type="entry name" value="Phage_integrase"/>
    <property type="match status" value="1"/>
</dbReference>
<reference evidence="8" key="2">
    <citation type="journal article" date="2023" name="Microorganisms">
        <title>Isolation and Genomic Characteristics of Cat-Borne Campylobacter felis sp. nov. and Sheep-Borne Campylobacter ovis sp. nov.</title>
        <authorList>
            <person name="Wang H."/>
            <person name="Li Y."/>
            <person name="Gu Y."/>
            <person name="Zhou G."/>
            <person name="Chen X."/>
            <person name="Zhang X."/>
            <person name="Shao Z."/>
            <person name="Zhang J."/>
            <person name="Zhang M."/>
        </authorList>
    </citation>
    <scope>NUCLEOTIDE SEQUENCE</scope>
    <source>
        <strain evidence="8">PS10</strain>
    </source>
</reference>